<reference evidence="1" key="2">
    <citation type="submission" date="2020-11" db="EMBL/GenBank/DDBJ databases">
        <title>Whole genome sequencing of Colletotrichum sp.</title>
        <authorList>
            <person name="Li H."/>
        </authorList>
    </citation>
    <scope>NUCLEOTIDE SEQUENCE</scope>
    <source>
        <strain evidence="1">CkLH20</strain>
    </source>
</reference>
<organism evidence="1 2">
    <name type="scientific">Colletotrichum karsti</name>
    <dbReference type="NCBI Taxonomy" id="1095194"/>
    <lineage>
        <taxon>Eukaryota</taxon>
        <taxon>Fungi</taxon>
        <taxon>Dikarya</taxon>
        <taxon>Ascomycota</taxon>
        <taxon>Pezizomycotina</taxon>
        <taxon>Sordariomycetes</taxon>
        <taxon>Hypocreomycetidae</taxon>
        <taxon>Glomerellales</taxon>
        <taxon>Glomerellaceae</taxon>
        <taxon>Colletotrichum</taxon>
        <taxon>Colletotrichum boninense species complex</taxon>
    </lineage>
</organism>
<dbReference type="EMBL" id="JAATWM020000041">
    <property type="protein sequence ID" value="KAF9871935.1"/>
    <property type="molecule type" value="Genomic_DNA"/>
</dbReference>
<gene>
    <name evidence="1" type="ORF">CkaCkLH20_10567</name>
</gene>
<proteinExistence type="predicted"/>
<dbReference type="RefSeq" id="XP_038741396.1">
    <property type="nucleotide sequence ID" value="XM_038893281.1"/>
</dbReference>
<evidence type="ECO:0000313" key="1">
    <source>
        <dbReference type="EMBL" id="KAF9871935.1"/>
    </source>
</evidence>
<sequence length="409" mass="46087">MNSISLDQKAAYSPGKRLHLTPHKPPPPYGSCLYPMPEGVNVDSLEMTEEEENLSEREICFDPRNAPLNIDESNQGNKDFGMEVEILQMIGGVPDDVGSLGTHKLLCRVIVAPSATPYTNEQRVPIEGQQLFLKIFDPLFWFDVEVDISVDGLRPTSLADMAISDEFAAYHYLFAKGMTGMPHLAPDFLGGWTTEVESVLSSFRGMKRVVTVLATEYIDGVCLGALYETSGPVDKIIKLHDDGKKSSTLRTGFKHRMRIMAKIMDGTISQEFIGVHHGEFHPRNFIITMRNLGQPVKEPRVAMVGWHSAIVDHLRQEPVEMYRHFTKKIHPYMRFRWNRRLLPFEGWIPSEWKGPEDNIKDSPMLSQWMVKTFGSVATVDNPTYEGWGNMFQLATVAAPSEGNVTQEAS</sequence>
<name>A0A9P6LGU1_9PEZI</name>
<dbReference type="Proteomes" id="UP000781932">
    <property type="component" value="Unassembled WGS sequence"/>
</dbReference>
<dbReference type="OrthoDB" id="4267316at2759"/>
<accession>A0A9P6LGU1</accession>
<dbReference type="AlphaFoldDB" id="A0A9P6LGU1"/>
<protein>
    <submittedName>
        <fullName evidence="1">Uncharacterized protein</fullName>
    </submittedName>
</protein>
<evidence type="ECO:0000313" key="2">
    <source>
        <dbReference type="Proteomes" id="UP000781932"/>
    </source>
</evidence>
<reference evidence="1" key="1">
    <citation type="submission" date="2020-03" db="EMBL/GenBank/DDBJ databases">
        <authorList>
            <person name="He L."/>
        </authorList>
    </citation>
    <scope>NUCLEOTIDE SEQUENCE</scope>
    <source>
        <strain evidence="1">CkLH20</strain>
    </source>
</reference>
<comment type="caution">
    <text evidence="1">The sequence shown here is derived from an EMBL/GenBank/DDBJ whole genome shotgun (WGS) entry which is preliminary data.</text>
</comment>
<dbReference type="GeneID" id="62166355"/>
<keyword evidence="2" id="KW-1185">Reference proteome</keyword>